<evidence type="ECO:0008006" key="3">
    <source>
        <dbReference type="Google" id="ProtNLM"/>
    </source>
</evidence>
<evidence type="ECO:0000313" key="1">
    <source>
        <dbReference type="EMBL" id="MBC6613210.1"/>
    </source>
</evidence>
<gene>
    <name evidence="1" type="ORF">H8B15_19975</name>
</gene>
<dbReference type="RefSeq" id="WP_187321425.1">
    <property type="nucleotide sequence ID" value="NZ_JACSCY010000025.1"/>
</dbReference>
<reference evidence="1 2" key="1">
    <citation type="submission" date="2020-08" db="EMBL/GenBank/DDBJ databases">
        <title>Hymenobacter sp.</title>
        <authorList>
            <person name="Kim M.K."/>
        </authorList>
    </citation>
    <scope>NUCLEOTIDE SEQUENCE [LARGE SCALE GENOMIC DNA]</scope>
    <source>
        <strain evidence="1 2">BT507</strain>
    </source>
</reference>
<organism evidence="1 2">
    <name type="scientific">Hymenobacter citatus</name>
    <dbReference type="NCBI Taxonomy" id="2763506"/>
    <lineage>
        <taxon>Bacteria</taxon>
        <taxon>Pseudomonadati</taxon>
        <taxon>Bacteroidota</taxon>
        <taxon>Cytophagia</taxon>
        <taxon>Cytophagales</taxon>
        <taxon>Hymenobacteraceae</taxon>
        <taxon>Hymenobacter</taxon>
    </lineage>
</organism>
<protein>
    <recommendedName>
        <fullName evidence="3">VCBS repeat-containing protein</fullName>
    </recommendedName>
</protein>
<accession>A0ABR7MR42</accession>
<dbReference type="EMBL" id="JACSCY010000025">
    <property type="protein sequence ID" value="MBC6613210.1"/>
    <property type="molecule type" value="Genomic_DNA"/>
</dbReference>
<proteinExistence type="predicted"/>
<sequence>MWVRLNDGQARFELAYHVTTPFTGLEELGLADLDRDGWLDILSPVPAAAARADRHGAVERLELGGQISPGVDSTMLDTLRCLRFVPGRLHGRPVRVTLHFSPTLSGQGPPQTFPPTPPPGEDPIYAEVEQMPTFANGEAILPRLRREALSHFILPDNEHLPPHSRIVVVLVVDKDGHVRGYRVEEHISPTIDVALTAGLGNLQKLVPGQHQGRPVRVALRLILEPTGANAPLRQTEAERLEAHTRQQGLAQRRPGETDAHFLRRVLPLSLAATDHLLTYAWRPSTFGKQLFLATRGQGENVYGTDLLVLDPYRPNTYALQILALGDMGDLTNLESLFFVDVDHDGRLELLALKECSLKDVAWTDKHGYGHAPHYATDVFRLAGTDRTGRPQYRQDTMARPYLDELSTAAEVRQVLRKY</sequence>
<name>A0ABR7MR42_9BACT</name>
<comment type="caution">
    <text evidence="1">The sequence shown here is derived from an EMBL/GenBank/DDBJ whole genome shotgun (WGS) entry which is preliminary data.</text>
</comment>
<evidence type="ECO:0000313" key="2">
    <source>
        <dbReference type="Proteomes" id="UP000622017"/>
    </source>
</evidence>
<keyword evidence="2" id="KW-1185">Reference proteome</keyword>
<dbReference type="Proteomes" id="UP000622017">
    <property type="component" value="Unassembled WGS sequence"/>
</dbReference>